<keyword evidence="3" id="KW-0808">Transferase</keyword>
<evidence type="ECO:0000256" key="1">
    <source>
        <dbReference type="ARBA" id="ARBA00004922"/>
    </source>
</evidence>
<protein>
    <submittedName>
        <fullName evidence="5">Uncharacterized protein</fullName>
    </submittedName>
</protein>
<dbReference type="GO" id="GO:0016757">
    <property type="term" value="F:glycosyltransferase activity"/>
    <property type="evidence" value="ECO:0007669"/>
    <property type="project" value="UniProtKB-KW"/>
</dbReference>
<keyword evidence="2" id="KW-0328">Glycosyltransferase</keyword>
<accession>A0A2U1N0M2</accession>
<organism evidence="5 6">
    <name type="scientific">Artemisia annua</name>
    <name type="common">Sweet wormwood</name>
    <dbReference type="NCBI Taxonomy" id="35608"/>
    <lineage>
        <taxon>Eukaryota</taxon>
        <taxon>Viridiplantae</taxon>
        <taxon>Streptophyta</taxon>
        <taxon>Embryophyta</taxon>
        <taxon>Tracheophyta</taxon>
        <taxon>Spermatophyta</taxon>
        <taxon>Magnoliopsida</taxon>
        <taxon>eudicotyledons</taxon>
        <taxon>Gunneridae</taxon>
        <taxon>Pentapetalae</taxon>
        <taxon>asterids</taxon>
        <taxon>campanulids</taxon>
        <taxon>Asterales</taxon>
        <taxon>Asteraceae</taxon>
        <taxon>Asteroideae</taxon>
        <taxon>Anthemideae</taxon>
        <taxon>Artemisiinae</taxon>
        <taxon>Artemisia</taxon>
    </lineage>
</organism>
<dbReference type="Proteomes" id="UP000245207">
    <property type="component" value="Unassembled WGS sequence"/>
</dbReference>
<feature type="compositionally biased region" description="Acidic residues" evidence="4">
    <location>
        <begin position="110"/>
        <end position="135"/>
    </location>
</feature>
<dbReference type="InterPro" id="IPR051939">
    <property type="entry name" value="Glycosyltr_41/O-GlcNAc_trsf"/>
</dbReference>
<dbReference type="PANTHER" id="PTHR44835:SF1">
    <property type="entry name" value="PROTEIN O-GLCNAC TRANSFERASE"/>
    <property type="match status" value="1"/>
</dbReference>
<dbReference type="OrthoDB" id="9991317at2759"/>
<dbReference type="STRING" id="35608.A0A2U1N0M2"/>
<name>A0A2U1N0M2_ARTAN</name>
<comment type="pathway">
    <text evidence="1">Protein modification; protein glycosylation.</text>
</comment>
<keyword evidence="6" id="KW-1185">Reference proteome</keyword>
<feature type="region of interest" description="Disordered" evidence="4">
    <location>
        <begin position="1"/>
        <end position="26"/>
    </location>
</feature>
<evidence type="ECO:0000256" key="4">
    <source>
        <dbReference type="SAM" id="MobiDB-lite"/>
    </source>
</evidence>
<gene>
    <name evidence="5" type="ORF">CTI12_AA321170</name>
</gene>
<dbReference type="EMBL" id="PKPP01003905">
    <property type="protein sequence ID" value="PWA67062.1"/>
    <property type="molecule type" value="Genomic_DNA"/>
</dbReference>
<evidence type="ECO:0000256" key="3">
    <source>
        <dbReference type="ARBA" id="ARBA00022679"/>
    </source>
</evidence>
<sequence>MGTDGTHQQSSQEESDSHSNLNQPAVYEMVADMEETKAVAFMHSEMEDSGKLHNSDQVKMAFHVDDKGDDNTCDEDDDMGDEDDDNDEDRDDEDKDIAKDGPSLMSLADTDVEDHDETELRDEYDDDMVDEEDDNYHEKGHGGVGKVQLEKNQVKAKSQMPVKIYKSDLIRTVYSDMDVGETVEEGRRSDFSHFETEHHFGDCAMRNKLDGFSRNQITLKVLQVWAKILCTVPDSPLILKYKPFCCDSVRRRILSALEQLGLESLHVDLLPLILLMQAYSLMDISWCVCNSKICDSTNCYKYSLTAPLKRSTRSCMSLTLRLRGEMDKLAMEEAGFRKYVGDEFLASNNTPIEMQVKAAFSMETIPEVERHQHRHLRDIMLLKRQTTDVIKDIMMSMELMRVLENANM</sequence>
<dbReference type="AlphaFoldDB" id="A0A2U1N0M2"/>
<dbReference type="PANTHER" id="PTHR44835">
    <property type="entry name" value="UDP-N-ACETYLGLUCOSAMINE--PEPTIDE N-ACETYLGLUCOSAMINYLTRANSFERASE SPINDLY-RELATED"/>
    <property type="match status" value="1"/>
</dbReference>
<proteinExistence type="predicted"/>
<evidence type="ECO:0000256" key="2">
    <source>
        <dbReference type="ARBA" id="ARBA00022676"/>
    </source>
</evidence>
<feature type="compositionally biased region" description="Acidic residues" evidence="4">
    <location>
        <begin position="71"/>
        <end position="95"/>
    </location>
</feature>
<evidence type="ECO:0000313" key="6">
    <source>
        <dbReference type="Proteomes" id="UP000245207"/>
    </source>
</evidence>
<evidence type="ECO:0000313" key="5">
    <source>
        <dbReference type="EMBL" id="PWA67062.1"/>
    </source>
</evidence>
<reference evidence="5 6" key="1">
    <citation type="journal article" date="2018" name="Mol. Plant">
        <title>The genome of Artemisia annua provides insight into the evolution of Asteraceae family and artemisinin biosynthesis.</title>
        <authorList>
            <person name="Shen Q."/>
            <person name="Zhang L."/>
            <person name="Liao Z."/>
            <person name="Wang S."/>
            <person name="Yan T."/>
            <person name="Shi P."/>
            <person name="Liu M."/>
            <person name="Fu X."/>
            <person name="Pan Q."/>
            <person name="Wang Y."/>
            <person name="Lv Z."/>
            <person name="Lu X."/>
            <person name="Zhang F."/>
            <person name="Jiang W."/>
            <person name="Ma Y."/>
            <person name="Chen M."/>
            <person name="Hao X."/>
            <person name="Li L."/>
            <person name="Tang Y."/>
            <person name="Lv G."/>
            <person name="Zhou Y."/>
            <person name="Sun X."/>
            <person name="Brodelius P.E."/>
            <person name="Rose J.K.C."/>
            <person name="Tang K."/>
        </authorList>
    </citation>
    <scope>NUCLEOTIDE SEQUENCE [LARGE SCALE GENOMIC DNA]</scope>
    <source>
        <strain evidence="6">cv. Huhao1</strain>
        <tissue evidence="5">Leaf</tissue>
    </source>
</reference>
<comment type="caution">
    <text evidence="5">The sequence shown here is derived from an EMBL/GenBank/DDBJ whole genome shotgun (WGS) entry which is preliminary data.</text>
</comment>
<feature type="region of interest" description="Disordered" evidence="4">
    <location>
        <begin position="48"/>
        <end position="143"/>
    </location>
</feature>
<feature type="compositionally biased region" description="Basic and acidic residues" evidence="4">
    <location>
        <begin position="48"/>
        <end position="70"/>
    </location>
</feature>